<proteinExistence type="predicted"/>
<keyword evidence="2" id="KW-1185">Reference proteome</keyword>
<dbReference type="NCBIfam" id="TIGR01563">
    <property type="entry name" value="gp16_SPP1"/>
    <property type="match status" value="1"/>
</dbReference>
<comment type="caution">
    <text evidence="1">The sequence shown here is derived from an EMBL/GenBank/DDBJ whole genome shotgun (WGS) entry which is preliminary data.</text>
</comment>
<dbReference type="Gene3D" id="2.40.10.270">
    <property type="entry name" value="Bacteriophage SPP1 head-tail adaptor protein"/>
    <property type="match status" value="1"/>
</dbReference>
<dbReference type="RefSeq" id="WP_307228638.1">
    <property type="nucleotide sequence ID" value="NZ_JAUSVF010000001.1"/>
</dbReference>
<reference evidence="1 2" key="1">
    <citation type="submission" date="2023-07" db="EMBL/GenBank/DDBJ databases">
        <title>Genomic Encyclopedia of Type Strains, Phase IV (KMG-IV): sequencing the most valuable type-strain genomes for metagenomic binning, comparative biology and taxonomic classification.</title>
        <authorList>
            <person name="Goeker M."/>
        </authorList>
    </citation>
    <scope>NUCLEOTIDE SEQUENCE [LARGE SCALE GENOMIC DNA]</scope>
    <source>
        <strain evidence="1 2">DSM 1112</strain>
    </source>
</reference>
<evidence type="ECO:0000313" key="2">
    <source>
        <dbReference type="Proteomes" id="UP001230207"/>
    </source>
</evidence>
<dbReference type="InterPro" id="IPR038666">
    <property type="entry name" value="SSP1_head-tail_sf"/>
</dbReference>
<dbReference type="InterPro" id="IPR008767">
    <property type="entry name" value="Phage_SPP1_head-tail_adaptor"/>
</dbReference>
<protein>
    <submittedName>
        <fullName evidence="1">SPP1 family predicted phage head-tail adaptor</fullName>
    </submittedName>
</protein>
<accession>A0ABU0BMX0</accession>
<dbReference type="EMBL" id="JAUSVF010000001">
    <property type="protein sequence ID" value="MDQ0319603.1"/>
    <property type="molecule type" value="Genomic_DNA"/>
</dbReference>
<sequence>MSARLDLERLVATPDGQGGEVKSFEQIGAVWARVEPLAAVTTDSGGVQQVTVTHEILVRHRGDLVSGMRFAKGLRRFLVQTVHDPDEDGRYLICRCTEEGQ</sequence>
<dbReference type="Proteomes" id="UP001230207">
    <property type="component" value="Unassembled WGS sequence"/>
</dbReference>
<name>A0ABU0BMX0_9HYPH</name>
<dbReference type="Pfam" id="PF05521">
    <property type="entry name" value="Phage_HCP"/>
    <property type="match status" value="1"/>
</dbReference>
<evidence type="ECO:0000313" key="1">
    <source>
        <dbReference type="EMBL" id="MDQ0319603.1"/>
    </source>
</evidence>
<gene>
    <name evidence="1" type="ORF">QO002_001741</name>
</gene>
<organism evidence="1 2">
    <name type="scientific">Pararhizobium capsulatum DSM 1112</name>
    <dbReference type="NCBI Taxonomy" id="1121113"/>
    <lineage>
        <taxon>Bacteria</taxon>
        <taxon>Pseudomonadati</taxon>
        <taxon>Pseudomonadota</taxon>
        <taxon>Alphaproteobacteria</taxon>
        <taxon>Hyphomicrobiales</taxon>
        <taxon>Rhizobiaceae</taxon>
        <taxon>Rhizobium/Agrobacterium group</taxon>
        <taxon>Pararhizobium</taxon>
    </lineage>
</organism>